<dbReference type="InterPro" id="IPR014748">
    <property type="entry name" value="Enoyl-CoA_hydra_C"/>
</dbReference>
<dbReference type="GO" id="GO:0004300">
    <property type="term" value="F:enoyl-CoA hydratase activity"/>
    <property type="evidence" value="ECO:0007669"/>
    <property type="project" value="UniProtKB-EC"/>
</dbReference>
<dbReference type="PANTHER" id="PTHR11941">
    <property type="entry name" value="ENOYL-COA HYDRATASE-RELATED"/>
    <property type="match status" value="1"/>
</dbReference>
<dbReference type="PANTHER" id="PTHR11941:SF169">
    <property type="entry name" value="(7AS)-7A-METHYL-1,5-DIOXO-2,3,5,6,7,7A-HEXAHYDRO-1H-INDENE-CARBOXYL-COA HYDROLASE"/>
    <property type="match status" value="1"/>
</dbReference>
<dbReference type="CDD" id="cd06558">
    <property type="entry name" value="crotonase-like"/>
    <property type="match status" value="1"/>
</dbReference>
<protein>
    <submittedName>
        <fullName evidence="9">Enoyl-CoA hydratase</fullName>
    </submittedName>
</protein>
<name>A0A2G3PNQ4_WILMA</name>
<keyword evidence="5" id="KW-0456">Lyase</keyword>
<sequence length="254" mass="27146">MNIEAPRVLIERHGRVLLIQMNRSAKRNAIDAKMTAALDAALNELDDDRDLWCGVISGGAHTFCAGTDLIEGPGEPTVRGGQYGVVGRHRTKPLVSAVEGFAYGGGFEMALATDIVIAARSAQFGLPEVTHGVVANAGALFRAPRALPPNIAKQMLLTGHPISSARAYDLGLVNDIVTDGTAQSAALELATQIASNAPLAVQATLRAVDDILRRDDPRGWRLTAEAEAKILSSSDFREGIEAFSERRAARWINR</sequence>
<dbReference type="Proteomes" id="UP000225108">
    <property type="component" value="Unassembled WGS sequence"/>
</dbReference>
<evidence type="ECO:0000256" key="6">
    <source>
        <dbReference type="ARBA" id="ARBA00023709"/>
    </source>
</evidence>
<organism evidence="9 10">
    <name type="scientific">Williamsia marianensis</name>
    <dbReference type="NCBI Taxonomy" id="85044"/>
    <lineage>
        <taxon>Bacteria</taxon>
        <taxon>Bacillati</taxon>
        <taxon>Actinomycetota</taxon>
        <taxon>Actinomycetes</taxon>
        <taxon>Mycobacteriales</taxon>
        <taxon>Nocardiaceae</taxon>
        <taxon>Williamsia</taxon>
    </lineage>
</organism>
<comment type="catalytic activity">
    <reaction evidence="7">
        <text>a 4-saturated-(3S)-3-hydroxyacyl-CoA = a (3E)-enoyl-CoA + H2O</text>
        <dbReference type="Rhea" id="RHEA:20724"/>
        <dbReference type="ChEBI" id="CHEBI:15377"/>
        <dbReference type="ChEBI" id="CHEBI:58521"/>
        <dbReference type="ChEBI" id="CHEBI:137480"/>
        <dbReference type="EC" id="4.2.1.17"/>
    </reaction>
</comment>
<evidence type="ECO:0000313" key="9">
    <source>
        <dbReference type="EMBL" id="PHV67401.1"/>
    </source>
</evidence>
<evidence type="ECO:0000256" key="8">
    <source>
        <dbReference type="RuleBase" id="RU003707"/>
    </source>
</evidence>
<dbReference type="PROSITE" id="PS00166">
    <property type="entry name" value="ENOYL_COA_HYDRATASE"/>
    <property type="match status" value="1"/>
</dbReference>
<evidence type="ECO:0000256" key="5">
    <source>
        <dbReference type="ARBA" id="ARBA00023239"/>
    </source>
</evidence>
<proteinExistence type="inferred from homology"/>
<dbReference type="SUPFAM" id="SSF52096">
    <property type="entry name" value="ClpP/crotonase"/>
    <property type="match status" value="1"/>
</dbReference>
<dbReference type="Gene3D" id="3.90.226.10">
    <property type="entry name" value="2-enoyl-CoA Hydratase, Chain A, domain 1"/>
    <property type="match status" value="1"/>
</dbReference>
<dbReference type="InterPro" id="IPR001753">
    <property type="entry name" value="Enoyl-CoA_hydra/iso"/>
</dbReference>
<evidence type="ECO:0000256" key="3">
    <source>
        <dbReference type="ARBA" id="ARBA00022832"/>
    </source>
</evidence>
<evidence type="ECO:0000313" key="10">
    <source>
        <dbReference type="Proteomes" id="UP000225108"/>
    </source>
</evidence>
<dbReference type="EMBL" id="PEBD01000008">
    <property type="protein sequence ID" value="PHV67401.1"/>
    <property type="molecule type" value="Genomic_DNA"/>
</dbReference>
<dbReference type="InterPro" id="IPR018376">
    <property type="entry name" value="Enoyl-CoA_hyd/isom_CS"/>
</dbReference>
<dbReference type="InterPro" id="IPR029045">
    <property type="entry name" value="ClpP/crotonase-like_dom_sf"/>
</dbReference>
<dbReference type="Gene3D" id="1.10.12.10">
    <property type="entry name" value="Lyase 2-enoyl-coa Hydratase, Chain A, domain 2"/>
    <property type="match status" value="1"/>
</dbReference>
<keyword evidence="4" id="KW-0443">Lipid metabolism</keyword>
<dbReference type="Pfam" id="PF00378">
    <property type="entry name" value="ECH_1"/>
    <property type="match status" value="1"/>
</dbReference>
<keyword evidence="3" id="KW-0276">Fatty acid metabolism</keyword>
<gene>
    <name evidence="9" type="ORF">CSW57_12945</name>
</gene>
<dbReference type="RefSeq" id="WP_099383381.1">
    <property type="nucleotide sequence ID" value="NZ_PEBD01000008.1"/>
</dbReference>
<dbReference type="GO" id="GO:0006635">
    <property type="term" value="P:fatty acid beta-oxidation"/>
    <property type="evidence" value="ECO:0007669"/>
    <property type="project" value="TreeGrafter"/>
</dbReference>
<accession>A0A2G3PNQ4</accession>
<comment type="similarity">
    <text evidence="2 8">Belongs to the enoyl-CoA hydratase/isomerase family.</text>
</comment>
<comment type="caution">
    <text evidence="9">The sequence shown here is derived from an EMBL/GenBank/DDBJ whole genome shotgun (WGS) entry which is preliminary data.</text>
</comment>
<comment type="function">
    <text evidence="1">Could possibly oxidize fatty acids using specific components.</text>
</comment>
<reference evidence="9 10" key="1">
    <citation type="submission" date="2017-10" db="EMBL/GenBank/DDBJ databases">
        <title>The draft genome sequence of Williamsia sp. BULT 1.1 isolated from the semi-arid grassland soils from South Africa.</title>
        <authorList>
            <person name="Kabwe M.H."/>
            <person name="Govender N."/>
            <person name="Mutseka Lunga P."/>
            <person name="Vikram S."/>
            <person name="Makhalanyane T.P."/>
        </authorList>
    </citation>
    <scope>NUCLEOTIDE SEQUENCE [LARGE SCALE GENOMIC DNA]</scope>
    <source>
        <strain evidence="9 10">BULT 1.1</strain>
    </source>
</reference>
<evidence type="ECO:0000256" key="7">
    <source>
        <dbReference type="ARBA" id="ARBA00023717"/>
    </source>
</evidence>
<comment type="catalytic activity">
    <reaction evidence="6">
        <text>a (3S)-3-hydroxyacyl-CoA = a (2E)-enoyl-CoA + H2O</text>
        <dbReference type="Rhea" id="RHEA:16105"/>
        <dbReference type="ChEBI" id="CHEBI:15377"/>
        <dbReference type="ChEBI" id="CHEBI:57318"/>
        <dbReference type="ChEBI" id="CHEBI:58856"/>
        <dbReference type="EC" id="4.2.1.17"/>
    </reaction>
</comment>
<evidence type="ECO:0000256" key="2">
    <source>
        <dbReference type="ARBA" id="ARBA00005254"/>
    </source>
</evidence>
<evidence type="ECO:0000256" key="1">
    <source>
        <dbReference type="ARBA" id="ARBA00002994"/>
    </source>
</evidence>
<dbReference type="AlphaFoldDB" id="A0A2G3PNQ4"/>
<evidence type="ECO:0000256" key="4">
    <source>
        <dbReference type="ARBA" id="ARBA00023098"/>
    </source>
</evidence>